<keyword evidence="3" id="KW-1185">Reference proteome</keyword>
<sequence>MILAFEKQKSKPSLDKTQALLENKVFEFLNVRGGKILHGKKVRYKFYPYANLGSAIRISSGVLEFKIHSAYLESDSLETVVELLLCKLLKLPIPKTIEERIQNFYEIHSKQKLERSKRKKRIESSDSKNAILKEMLHRINETYLGVDLSDIEIYWGKGNSKTRLGHFDPSHKMIVINPILGRQIVPVFVLEYIVFHELLHVYLPATRKNGKNVIHGKEFRALERKYPDYLRANQWLKSKYHQSINL</sequence>
<dbReference type="Gene3D" id="3.30.2010.10">
    <property type="entry name" value="Metalloproteases ('zincins'), catalytic domain"/>
    <property type="match status" value="1"/>
</dbReference>
<dbReference type="RefSeq" id="WP_069607277.1">
    <property type="nucleotide sequence ID" value="NZ_CP015217.1"/>
</dbReference>
<dbReference type="InterPro" id="IPR006640">
    <property type="entry name" value="SprT-like_domain"/>
</dbReference>
<evidence type="ECO:0000313" key="2">
    <source>
        <dbReference type="EMBL" id="AOP34046.1"/>
    </source>
</evidence>
<dbReference type="KEGG" id="laj:A0128_09445"/>
<name>A0A1D7UWQ8_9LEPT</name>
<dbReference type="GO" id="GO:0006950">
    <property type="term" value="P:response to stress"/>
    <property type="evidence" value="ECO:0007669"/>
    <property type="project" value="UniProtKB-ARBA"/>
</dbReference>
<protein>
    <recommendedName>
        <fullName evidence="1">SprT-like domain-containing protein</fullName>
    </recommendedName>
</protein>
<dbReference type="AlphaFoldDB" id="A0A1D7UWQ8"/>
<evidence type="ECO:0000313" key="3">
    <source>
        <dbReference type="Proteomes" id="UP000094197"/>
    </source>
</evidence>
<dbReference type="Pfam" id="PF10263">
    <property type="entry name" value="SprT-like"/>
    <property type="match status" value="1"/>
</dbReference>
<reference evidence="2 3" key="1">
    <citation type="submission" date="2016-04" db="EMBL/GenBank/DDBJ databases">
        <title>Complete genome seqeunce of Leptospira alstonii serovar Room22.</title>
        <authorList>
            <person name="Nally J.E."/>
            <person name="Bayles D.O."/>
            <person name="Hurley D."/>
            <person name="Fanning S."/>
            <person name="McMahon B.J."/>
            <person name="Arent Z."/>
        </authorList>
    </citation>
    <scope>NUCLEOTIDE SEQUENCE [LARGE SCALE GENOMIC DNA]</scope>
    <source>
        <strain evidence="2 3">GWTS #1</strain>
    </source>
</reference>
<dbReference type="OrthoDB" id="342878at2"/>
<accession>A0A1D7UWQ8</accession>
<dbReference type="Proteomes" id="UP000094197">
    <property type="component" value="Chromosome 1"/>
</dbReference>
<feature type="domain" description="SprT-like" evidence="1">
    <location>
        <begin position="133"/>
        <end position="225"/>
    </location>
</feature>
<proteinExistence type="predicted"/>
<evidence type="ECO:0000259" key="1">
    <source>
        <dbReference type="Pfam" id="PF10263"/>
    </source>
</evidence>
<dbReference type="EMBL" id="CP015217">
    <property type="protein sequence ID" value="AOP34046.1"/>
    <property type="molecule type" value="Genomic_DNA"/>
</dbReference>
<gene>
    <name evidence="2" type="ORF">A0128_09445</name>
</gene>
<organism evidence="2 3">
    <name type="scientific">Leptospira tipperaryensis</name>
    <dbReference type="NCBI Taxonomy" id="2564040"/>
    <lineage>
        <taxon>Bacteria</taxon>
        <taxon>Pseudomonadati</taxon>
        <taxon>Spirochaetota</taxon>
        <taxon>Spirochaetia</taxon>
        <taxon>Leptospirales</taxon>
        <taxon>Leptospiraceae</taxon>
        <taxon>Leptospira</taxon>
    </lineage>
</organism>